<dbReference type="InterPro" id="IPR007484">
    <property type="entry name" value="Peptidase_M28"/>
</dbReference>
<evidence type="ECO:0000256" key="1">
    <source>
        <dbReference type="SAM" id="SignalP"/>
    </source>
</evidence>
<keyword evidence="4" id="KW-1185">Reference proteome</keyword>
<evidence type="ECO:0000313" key="4">
    <source>
        <dbReference type="Proteomes" id="UP000056905"/>
    </source>
</evidence>
<dbReference type="STRING" id="69395.AQ619_05310"/>
<name>A0A0N7JHA1_9CAUL</name>
<sequence length="311" mass="32980">MIHFPAFRIAGLALAITLAAAGSVSAAKPGDKALEDVRILSDDAMQGRAPGTPGSALARAHILKRFGEIGLSPVGDGFEHPFSFDKRDGTRVEAINLLARIPGSTPGGKVLVVSAHYDHLGVRGGEVFNGADDNASGVAGLLAVAEAFKVQPPKHDVILAVLDAEEGGLRGARTFVDNPPVPLSTIGLNINFDMLSKNKKNELYASGASAYPALKPILDAVAATSPVRLMQGHDTDADGPQNNWTSQSDHYVFAAKGVPWVYFGVEDHPEYHRSTDDFATIPQDFFRRSVATVVAASLALERDLDRLQSGH</sequence>
<dbReference type="PANTHER" id="PTHR12147">
    <property type="entry name" value="METALLOPEPTIDASE M28 FAMILY MEMBER"/>
    <property type="match status" value="1"/>
</dbReference>
<accession>A0A0N7JHA1</accession>
<dbReference type="EMBL" id="CP013002">
    <property type="protein sequence ID" value="ALL12818.1"/>
    <property type="molecule type" value="Genomic_DNA"/>
</dbReference>
<evidence type="ECO:0000313" key="3">
    <source>
        <dbReference type="EMBL" id="ALL12818.1"/>
    </source>
</evidence>
<dbReference type="RefSeq" id="WP_062145202.1">
    <property type="nucleotide sequence ID" value="NZ_CP013002.1"/>
</dbReference>
<protein>
    <submittedName>
        <fullName evidence="3">Peptidase M20</fullName>
    </submittedName>
</protein>
<dbReference type="AlphaFoldDB" id="A0A0N7JHA1"/>
<reference evidence="3 4" key="1">
    <citation type="submission" date="2015-10" db="EMBL/GenBank/DDBJ databases">
        <title>Conservation of the essential genome among Caulobacter and Brevundimonas species.</title>
        <authorList>
            <person name="Scott D."/>
            <person name="Ely B."/>
        </authorList>
    </citation>
    <scope>NUCLEOTIDE SEQUENCE [LARGE SCALE GENOMIC DNA]</scope>
    <source>
        <strain evidence="3 4">CB4</strain>
    </source>
</reference>
<proteinExistence type="predicted"/>
<gene>
    <name evidence="3" type="ORF">AQ619_05310</name>
</gene>
<dbReference type="KEGG" id="chq:AQ619_05310"/>
<feature type="domain" description="Peptidase M28" evidence="2">
    <location>
        <begin position="96"/>
        <end position="295"/>
    </location>
</feature>
<dbReference type="GO" id="GO:0008235">
    <property type="term" value="F:metalloexopeptidase activity"/>
    <property type="evidence" value="ECO:0007669"/>
    <property type="project" value="InterPro"/>
</dbReference>
<dbReference type="SUPFAM" id="SSF53187">
    <property type="entry name" value="Zn-dependent exopeptidases"/>
    <property type="match status" value="1"/>
</dbReference>
<dbReference type="OrthoDB" id="1521787at2"/>
<dbReference type="GO" id="GO:0006508">
    <property type="term" value="P:proteolysis"/>
    <property type="evidence" value="ECO:0007669"/>
    <property type="project" value="InterPro"/>
</dbReference>
<dbReference type="Gene3D" id="3.40.630.10">
    <property type="entry name" value="Zn peptidases"/>
    <property type="match status" value="1"/>
</dbReference>
<evidence type="ECO:0000259" key="2">
    <source>
        <dbReference type="Pfam" id="PF04389"/>
    </source>
</evidence>
<keyword evidence="1" id="KW-0732">Signal</keyword>
<dbReference type="Pfam" id="PF04389">
    <property type="entry name" value="Peptidase_M28"/>
    <property type="match status" value="1"/>
</dbReference>
<feature type="chain" id="PRO_5006014192" evidence="1">
    <location>
        <begin position="27"/>
        <end position="311"/>
    </location>
</feature>
<dbReference type="InterPro" id="IPR045175">
    <property type="entry name" value="M28_fam"/>
</dbReference>
<organism evidence="3 4">
    <name type="scientific">Caulobacter henricii</name>
    <dbReference type="NCBI Taxonomy" id="69395"/>
    <lineage>
        <taxon>Bacteria</taxon>
        <taxon>Pseudomonadati</taxon>
        <taxon>Pseudomonadota</taxon>
        <taxon>Alphaproteobacteria</taxon>
        <taxon>Caulobacterales</taxon>
        <taxon>Caulobacteraceae</taxon>
        <taxon>Caulobacter</taxon>
    </lineage>
</organism>
<dbReference type="PANTHER" id="PTHR12147:SF26">
    <property type="entry name" value="PEPTIDASE M28 DOMAIN-CONTAINING PROTEIN"/>
    <property type="match status" value="1"/>
</dbReference>
<dbReference type="Proteomes" id="UP000056905">
    <property type="component" value="Chromosome"/>
</dbReference>
<feature type="signal peptide" evidence="1">
    <location>
        <begin position="1"/>
        <end position="26"/>
    </location>
</feature>